<dbReference type="NCBIfam" id="TIGR01356">
    <property type="entry name" value="aroA"/>
    <property type="match status" value="1"/>
</dbReference>
<dbReference type="InterPro" id="IPR003099">
    <property type="entry name" value="Prephen_DH"/>
</dbReference>
<dbReference type="InterPro" id="IPR008927">
    <property type="entry name" value="6-PGluconate_DH-like_C_sf"/>
</dbReference>
<dbReference type="InterPro" id="IPR001986">
    <property type="entry name" value="Enolpyruvate_Tfrase_dom"/>
</dbReference>
<dbReference type="InterPro" id="IPR046826">
    <property type="entry name" value="PDH_N"/>
</dbReference>
<comment type="caution">
    <text evidence="12">The sequence shown here is derived from an EMBL/GenBank/DDBJ whole genome shotgun (WGS) entry which is preliminary data.</text>
</comment>
<keyword evidence="4 10" id="KW-0963">Cytoplasm</keyword>
<dbReference type="GO" id="GO:0008977">
    <property type="term" value="F:prephenate dehydrogenase (NAD+) activity"/>
    <property type="evidence" value="ECO:0007669"/>
    <property type="project" value="InterPro"/>
</dbReference>
<dbReference type="PROSITE" id="PS00885">
    <property type="entry name" value="EPSP_SYNTHASE_2"/>
    <property type="match status" value="1"/>
</dbReference>
<comment type="subunit">
    <text evidence="10">Monomer.</text>
</comment>
<feature type="binding site" evidence="10">
    <location>
        <position position="408"/>
    </location>
    <ligand>
        <name>phosphoenolpyruvate</name>
        <dbReference type="ChEBI" id="CHEBI:58702"/>
    </ligand>
</feature>
<name>A0A0R2SEE6_9GAMM</name>
<dbReference type="Gene3D" id="3.65.10.10">
    <property type="entry name" value="Enolpyruvate transferase domain"/>
    <property type="match status" value="2"/>
</dbReference>
<dbReference type="InterPro" id="IPR046825">
    <property type="entry name" value="PDH_C"/>
</dbReference>
<dbReference type="HAMAP" id="MF_00210">
    <property type="entry name" value="EPSP_synth"/>
    <property type="match status" value="1"/>
</dbReference>
<gene>
    <name evidence="10" type="primary">aroA</name>
    <name evidence="12" type="ORF">ABR69_02470</name>
</gene>
<dbReference type="CDD" id="cd01556">
    <property type="entry name" value="EPSP_synthase"/>
    <property type="match status" value="1"/>
</dbReference>
<dbReference type="PANTHER" id="PTHR21090">
    <property type="entry name" value="AROM/DEHYDROQUINATE SYNTHASE"/>
    <property type="match status" value="1"/>
</dbReference>
<accession>A0A0R2SEE6</accession>
<feature type="domain" description="Prephenate/arogenate dehydrogenase" evidence="11">
    <location>
        <begin position="7"/>
        <end position="297"/>
    </location>
</feature>
<evidence type="ECO:0000256" key="6">
    <source>
        <dbReference type="ARBA" id="ARBA00022679"/>
    </source>
</evidence>
<reference evidence="12 13" key="1">
    <citation type="submission" date="2015-10" db="EMBL/GenBank/DDBJ databases">
        <title>Metagenome-Assembled Genomes uncover a global brackish microbiome.</title>
        <authorList>
            <person name="Hugerth L.W."/>
            <person name="Larsson J."/>
            <person name="Alneberg J."/>
            <person name="Lindh M.V."/>
            <person name="Legrand C."/>
            <person name="Pinhassi J."/>
            <person name="Andersson A.F."/>
        </authorList>
    </citation>
    <scope>NUCLEOTIDE SEQUENCE [LARGE SCALE GENOMIC DNA]</scope>
    <source>
        <strain evidence="12">BACL4 MAG-120507-bin80</strain>
    </source>
</reference>
<dbReference type="Pfam" id="PF02153">
    <property type="entry name" value="PDH_N"/>
    <property type="match status" value="1"/>
</dbReference>
<dbReference type="GO" id="GO:0009423">
    <property type="term" value="P:chorismate biosynthetic process"/>
    <property type="evidence" value="ECO:0007669"/>
    <property type="project" value="UniProtKB-UniRule"/>
</dbReference>
<dbReference type="InterPro" id="IPR006264">
    <property type="entry name" value="EPSP_synthase"/>
</dbReference>
<dbReference type="Proteomes" id="UP000051934">
    <property type="component" value="Unassembled WGS sequence"/>
</dbReference>
<dbReference type="AlphaFoldDB" id="A0A0R2SEE6"/>
<dbReference type="SUPFAM" id="SSF51735">
    <property type="entry name" value="NAD(P)-binding Rossmann-fold domains"/>
    <property type="match status" value="1"/>
</dbReference>
<dbReference type="PANTHER" id="PTHR21090:SF5">
    <property type="entry name" value="PENTAFUNCTIONAL AROM POLYPEPTIDE"/>
    <property type="match status" value="1"/>
</dbReference>
<comment type="subcellular location">
    <subcellularLocation>
        <location evidence="10">Cytoplasm</location>
    </subcellularLocation>
</comment>
<dbReference type="GO" id="GO:0003866">
    <property type="term" value="F:3-phosphoshikimate 1-carboxyvinyltransferase activity"/>
    <property type="evidence" value="ECO:0007669"/>
    <property type="project" value="UniProtKB-UniRule"/>
</dbReference>
<dbReference type="Pfam" id="PF00275">
    <property type="entry name" value="EPSP_synthase"/>
    <property type="match status" value="1"/>
</dbReference>
<comment type="caution">
    <text evidence="10">Lacks conserved residue(s) required for the propagation of feature annotation.</text>
</comment>
<dbReference type="UniPathway" id="UPA00053">
    <property type="reaction ID" value="UER00089"/>
</dbReference>
<dbReference type="SUPFAM" id="SSF48179">
    <property type="entry name" value="6-phosphogluconate dehydrogenase C-terminal domain-like"/>
    <property type="match status" value="1"/>
</dbReference>
<evidence type="ECO:0000256" key="2">
    <source>
        <dbReference type="ARBA" id="ARBA00004811"/>
    </source>
</evidence>
<feature type="binding site" evidence="10">
    <location>
        <position position="436"/>
    </location>
    <ligand>
        <name>phosphoenolpyruvate</name>
        <dbReference type="ChEBI" id="CHEBI:58702"/>
    </ligand>
</feature>
<dbReference type="GO" id="GO:0005737">
    <property type="term" value="C:cytoplasm"/>
    <property type="evidence" value="ECO:0007669"/>
    <property type="project" value="UniProtKB-SubCell"/>
</dbReference>
<dbReference type="InterPro" id="IPR036968">
    <property type="entry name" value="Enolpyruvate_Tfrase_sf"/>
</dbReference>
<evidence type="ECO:0000313" key="12">
    <source>
        <dbReference type="EMBL" id="KRO71675.1"/>
    </source>
</evidence>
<feature type="binding site" evidence="10">
    <location>
        <position position="480"/>
    </location>
    <ligand>
        <name>3-phosphoshikimate</name>
        <dbReference type="ChEBI" id="CHEBI:145989"/>
    </ligand>
</feature>
<evidence type="ECO:0000259" key="11">
    <source>
        <dbReference type="PROSITE" id="PS51176"/>
    </source>
</evidence>
<feature type="binding site" evidence="10">
    <location>
        <position position="482"/>
    </location>
    <ligand>
        <name>3-phosphoshikimate</name>
        <dbReference type="ChEBI" id="CHEBI:145989"/>
    </ligand>
</feature>
<feature type="binding site" evidence="10">
    <location>
        <position position="705"/>
    </location>
    <ligand>
        <name>phosphoenolpyruvate</name>
        <dbReference type="ChEBI" id="CHEBI:58702"/>
    </ligand>
</feature>
<dbReference type="PROSITE" id="PS00104">
    <property type="entry name" value="EPSP_SYNTHASE_1"/>
    <property type="match status" value="1"/>
</dbReference>
<dbReference type="Gene3D" id="1.10.3660.10">
    <property type="entry name" value="6-phosphogluconate dehydrogenase C-terminal like domain"/>
    <property type="match status" value="1"/>
</dbReference>
<evidence type="ECO:0000256" key="8">
    <source>
        <dbReference type="ARBA" id="ARBA00023141"/>
    </source>
</evidence>
<organism evidence="12 13">
    <name type="scientific">OM182 bacterium BACL3 MAG-120507-bin80</name>
    <dbReference type="NCBI Taxonomy" id="1655577"/>
    <lineage>
        <taxon>Bacteria</taxon>
        <taxon>Pseudomonadati</taxon>
        <taxon>Pseudomonadota</taxon>
        <taxon>Gammaproteobacteria</taxon>
        <taxon>OMG group</taxon>
        <taxon>OM182 clade</taxon>
    </lineage>
</organism>
<dbReference type="GO" id="GO:0006571">
    <property type="term" value="P:tyrosine biosynthetic process"/>
    <property type="evidence" value="ECO:0007669"/>
    <property type="project" value="InterPro"/>
</dbReference>
<evidence type="ECO:0000256" key="5">
    <source>
        <dbReference type="ARBA" id="ARBA00022605"/>
    </source>
</evidence>
<feature type="active site" description="Proton acceptor" evidence="10">
    <location>
        <position position="630"/>
    </location>
</feature>
<feature type="binding site" evidence="10">
    <location>
        <position position="482"/>
    </location>
    <ligand>
        <name>phosphoenolpyruvate</name>
        <dbReference type="ChEBI" id="CHEBI:58702"/>
    </ligand>
</feature>
<dbReference type="NCBIfam" id="NF011381">
    <property type="entry name" value="PRK14806.1"/>
    <property type="match status" value="1"/>
</dbReference>
<keyword evidence="7 12" id="KW-0560">Oxidoreductase</keyword>
<comment type="catalytic activity">
    <reaction evidence="9">
        <text>3-phosphoshikimate + phosphoenolpyruvate = 5-O-(1-carboxyvinyl)-3-phosphoshikimate + phosphate</text>
        <dbReference type="Rhea" id="RHEA:21256"/>
        <dbReference type="ChEBI" id="CHEBI:43474"/>
        <dbReference type="ChEBI" id="CHEBI:57701"/>
        <dbReference type="ChEBI" id="CHEBI:58702"/>
        <dbReference type="ChEBI" id="CHEBI:145989"/>
        <dbReference type="EC" id="2.5.1.19"/>
    </reaction>
    <physiologicalReaction direction="left-to-right" evidence="9">
        <dbReference type="Rhea" id="RHEA:21257"/>
    </physiologicalReaction>
</comment>
<feature type="binding site" evidence="10">
    <location>
        <position position="336"/>
    </location>
    <ligand>
        <name>3-phosphoshikimate</name>
        <dbReference type="ChEBI" id="CHEBI:145989"/>
    </ligand>
</feature>
<evidence type="ECO:0000313" key="13">
    <source>
        <dbReference type="Proteomes" id="UP000051934"/>
    </source>
</evidence>
<evidence type="ECO:0000256" key="1">
    <source>
        <dbReference type="ARBA" id="ARBA00002174"/>
    </source>
</evidence>
<feature type="binding site" evidence="10">
    <location>
        <position position="630"/>
    </location>
    <ligand>
        <name>3-phosphoshikimate</name>
        <dbReference type="ChEBI" id="CHEBI:145989"/>
    </ligand>
</feature>
<dbReference type="Pfam" id="PF20463">
    <property type="entry name" value="PDH_C"/>
    <property type="match status" value="1"/>
</dbReference>
<feature type="binding site" evidence="10">
    <location>
        <position position="335"/>
    </location>
    <ligand>
        <name>3-phosphoshikimate</name>
        <dbReference type="ChEBI" id="CHEBI:145989"/>
    </ligand>
</feature>
<comment type="pathway">
    <text evidence="2 10">Metabolic intermediate biosynthesis; chorismate biosynthesis; chorismate from D-erythrose 4-phosphate and phosphoenolpyruvate: step 6/7.</text>
</comment>
<dbReference type="GO" id="GO:0004665">
    <property type="term" value="F:prephenate dehydrogenase (NADP+) activity"/>
    <property type="evidence" value="ECO:0007669"/>
    <property type="project" value="InterPro"/>
</dbReference>
<sequence>MSSLESAKILIIGLGLIGGSIARGLKLNNPNQTLVACDSDCAQLEAALSAGDIDAAYGVADVQLACAEADLVVIALPPLATAAILPRLASFCNDHAIITDVASVKGNVVEAVEKLPIDFSSRFVPGHPIAGSEKSGYLASNAGLFAKRNIILTPLANNSSDSLRLVSAMWRALDANMLAMSVKHHDEVLAATSHLPHLLAYSIVDVLAKQEKSGDIFRYAAGGFADFSRLASSDARMWSDIFVANRTASAEVLGAMIVELQALKTALESSPDERLSMDLRTLFAHAKETREAFINTHFKPTANNAMNEKSVVFVAGQSGTSVPQIKGRVRVPGDKSISHRSIIFGAIANGRTEVSGFLEGEDALNTVAAFRELGVTIIGPEQGKLSIIGVGRDGLAVPRKPLYMGNSGTAMRLLSGLLAAQQFDSELTGDESLTKRPMARVVEPLRLMGAVIEAEEGGRPPLRLAPSKLHGIKYTMPMASAQVKSCLLLAGLYAKGVTEISEPGICRDHTERMLEGFGYPLKRSADGITVSLEGGHQLKATTIDVPSDISSATFFLIAAAICPGSDVLLEHVGINPTRIGVINILKLMGADIQVLNPRSVGGEPVAELAIKYAQLNGITIPESQIPLAIDEFPALFIAAAVAEGDTILRGAEELRVKESDRLAAMAAGLTLIGVKSEMYADGIRISGDPQACFTAAEIDSQGDHRIAMAFAVASLRAAGPLRILDCANVATSFPNFVELSAELGLEIGVE</sequence>
<dbReference type="FunFam" id="3.65.10.10:FF:000006">
    <property type="entry name" value="3-phosphoshikimate 1-carboxyvinyltransferase"/>
    <property type="match status" value="1"/>
</dbReference>
<dbReference type="Gene3D" id="3.40.50.720">
    <property type="entry name" value="NAD(P)-binding Rossmann-like Domain"/>
    <property type="match status" value="1"/>
</dbReference>
<dbReference type="EC" id="2.5.1.19" evidence="10"/>
<comment type="similarity">
    <text evidence="3 10">Belongs to the EPSP synthase family.</text>
</comment>
<evidence type="ECO:0000256" key="3">
    <source>
        <dbReference type="ARBA" id="ARBA00009948"/>
    </source>
</evidence>
<comment type="function">
    <text evidence="1 10">Catalyzes the transfer of the enolpyruvyl moiety of phosphoenolpyruvate (PEP) to the 5-hydroxyl of shikimate-3-phosphate (S3P) to produce enolpyruvyl shikimate-3-phosphate and inorganic phosphate.</text>
</comment>
<keyword evidence="6 10" id="KW-0808">Transferase</keyword>
<feature type="binding site" evidence="10">
    <location>
        <position position="661"/>
    </location>
    <ligand>
        <name>phosphoenolpyruvate</name>
        <dbReference type="ChEBI" id="CHEBI:58702"/>
    </ligand>
</feature>
<dbReference type="SUPFAM" id="SSF55205">
    <property type="entry name" value="EPT/RTPC-like"/>
    <property type="match status" value="1"/>
</dbReference>
<dbReference type="EMBL" id="LIBB01000151">
    <property type="protein sequence ID" value="KRO71675.1"/>
    <property type="molecule type" value="Genomic_DNA"/>
</dbReference>
<protein>
    <recommendedName>
        <fullName evidence="10">3-phosphoshikimate 1-carboxyvinyltransferase</fullName>
        <ecNumber evidence="10">2.5.1.19</ecNumber>
    </recommendedName>
    <alternativeName>
        <fullName evidence="10">5-enolpyruvylshikimate-3-phosphate synthase</fullName>
        <shortName evidence="10">EPSP synthase</shortName>
        <shortName evidence="10">EPSPS</shortName>
    </alternativeName>
</protein>
<keyword evidence="8 10" id="KW-0057">Aromatic amino acid biosynthesis</keyword>
<evidence type="ECO:0000256" key="10">
    <source>
        <dbReference type="HAMAP-Rule" id="MF_00210"/>
    </source>
</evidence>
<evidence type="ECO:0000256" key="4">
    <source>
        <dbReference type="ARBA" id="ARBA00022490"/>
    </source>
</evidence>
<keyword evidence="5 10" id="KW-0028">Amino-acid biosynthesis</keyword>
<feature type="binding site" evidence="10">
    <location>
        <position position="340"/>
    </location>
    <ligand>
        <name>3-phosphoshikimate</name>
        <dbReference type="ChEBI" id="CHEBI:145989"/>
    </ligand>
</feature>
<dbReference type="InterPro" id="IPR036291">
    <property type="entry name" value="NAD(P)-bd_dom_sf"/>
</dbReference>
<dbReference type="GO" id="GO:0070403">
    <property type="term" value="F:NAD+ binding"/>
    <property type="evidence" value="ECO:0007669"/>
    <property type="project" value="InterPro"/>
</dbReference>
<feature type="binding site" evidence="10">
    <location>
        <position position="657"/>
    </location>
    <ligand>
        <name>3-phosphoshikimate</name>
        <dbReference type="ChEBI" id="CHEBI:145989"/>
    </ligand>
</feature>
<evidence type="ECO:0000256" key="7">
    <source>
        <dbReference type="ARBA" id="ARBA00023002"/>
    </source>
</evidence>
<proteinExistence type="inferred from homology"/>
<feature type="binding site" evidence="10">
    <location>
        <position position="335"/>
    </location>
    <ligand>
        <name>phosphoenolpyruvate</name>
        <dbReference type="ChEBI" id="CHEBI:58702"/>
    </ligand>
</feature>
<dbReference type="PROSITE" id="PS51176">
    <property type="entry name" value="PDH_ADH"/>
    <property type="match status" value="1"/>
</dbReference>
<evidence type="ECO:0000256" key="9">
    <source>
        <dbReference type="ARBA" id="ARBA00044633"/>
    </source>
</evidence>
<dbReference type="FunFam" id="3.40.50.720:FF:000208">
    <property type="entry name" value="Prephenate dehydrogenase"/>
    <property type="match status" value="1"/>
</dbReference>
<dbReference type="FunFam" id="3.65.10.10:FF:000005">
    <property type="entry name" value="3-phosphoshikimate 1-carboxyvinyltransferase"/>
    <property type="match status" value="1"/>
</dbReference>
<dbReference type="InterPro" id="IPR023193">
    <property type="entry name" value="EPSP_synthase_CS"/>
</dbReference>
<dbReference type="InterPro" id="IPR013792">
    <property type="entry name" value="RNA3'P_cycl/enolpyr_Trfase_a/b"/>
</dbReference>